<dbReference type="InterPro" id="IPR015943">
    <property type="entry name" value="WD40/YVTN_repeat-like_dom_sf"/>
</dbReference>
<dbReference type="InterPro" id="IPR027417">
    <property type="entry name" value="P-loop_NTPase"/>
</dbReference>
<feature type="repeat" description="WD" evidence="3">
    <location>
        <begin position="541"/>
        <end position="573"/>
    </location>
</feature>
<reference evidence="8" key="3">
    <citation type="submission" date="2011-05" db="EMBL/GenBank/DDBJ databases">
        <title>Complete sequence of Methylomonas methanica MC09.</title>
        <authorList>
            <consortium name="US DOE Joint Genome Institute"/>
            <person name="Lucas S."/>
            <person name="Han J."/>
            <person name="Lapidus A."/>
            <person name="Cheng J.-F."/>
            <person name="Goodwin L."/>
            <person name="Pitluck S."/>
            <person name="Peters L."/>
            <person name="Mikhailova N."/>
            <person name="Teshima H."/>
            <person name="Han C."/>
            <person name="Tapia R."/>
            <person name="Land M."/>
            <person name="Hauser L."/>
            <person name="Kyrpides N."/>
            <person name="Ivanova N."/>
            <person name="Pagani I."/>
            <person name="Stein L."/>
            <person name="Woyke T."/>
        </authorList>
    </citation>
    <scope>NUCLEOTIDE SEQUENCE [LARGE SCALE GENOMIC DNA]</scope>
    <source>
        <strain evidence="8">MC09</strain>
    </source>
</reference>
<dbReference type="Gene3D" id="2.130.10.10">
    <property type="entry name" value="YVTN repeat-like/Quinoprotein amine dehydrogenase"/>
    <property type="match status" value="3"/>
</dbReference>
<gene>
    <name evidence="7" type="ordered locus">Metme_1578</name>
</gene>
<evidence type="ECO:0000256" key="2">
    <source>
        <dbReference type="ARBA" id="ARBA00022737"/>
    </source>
</evidence>
<dbReference type="Pfam" id="PF20703">
    <property type="entry name" value="nSTAND1"/>
    <property type="match status" value="1"/>
</dbReference>
<keyword evidence="1 3" id="KW-0853">WD repeat</keyword>
<dbReference type="PRINTS" id="PR00320">
    <property type="entry name" value="GPROTEINBRPT"/>
</dbReference>
<protein>
    <submittedName>
        <fullName evidence="7">WD40 repeat-containing protein</fullName>
    </submittedName>
</protein>
<keyword evidence="5" id="KW-0472">Membrane</keyword>
<dbReference type="STRING" id="857087.Metme_1578"/>
<dbReference type="Gene3D" id="3.40.50.300">
    <property type="entry name" value="P-loop containing nucleotide triphosphate hydrolases"/>
    <property type="match status" value="1"/>
</dbReference>
<accession>G0A0R3</accession>
<keyword evidence="2" id="KW-0677">Repeat</keyword>
<organism evidence="7 8">
    <name type="scientific">Methylomonas methanica (strain DSM 25384 / MC09)</name>
    <dbReference type="NCBI Taxonomy" id="857087"/>
    <lineage>
        <taxon>Bacteria</taxon>
        <taxon>Pseudomonadati</taxon>
        <taxon>Pseudomonadota</taxon>
        <taxon>Gammaproteobacteria</taxon>
        <taxon>Methylococcales</taxon>
        <taxon>Methylococcaceae</taxon>
        <taxon>Methylomonas</taxon>
    </lineage>
</organism>
<feature type="domain" description="Novel STAND NTPase 1" evidence="6">
    <location>
        <begin position="12"/>
        <end position="413"/>
    </location>
</feature>
<reference evidence="7 8" key="1">
    <citation type="journal article" date="2011" name="J. Bacteriol.">
        <title>Complete Genome Sequence of the Aerobic Marine Methanotroph Methylomonas methanica MC09.</title>
        <authorList>
            <person name="Boden R."/>
            <person name="Cunliffe M."/>
            <person name="Scanlan J."/>
            <person name="Moussard H."/>
            <person name="Kits K.D."/>
            <person name="Klotz M.G."/>
            <person name="Jetten M.S."/>
            <person name="Vuilleumier S."/>
            <person name="Han J."/>
            <person name="Peters L."/>
            <person name="Mikhailova N."/>
            <person name="Teshima H."/>
            <person name="Tapia R."/>
            <person name="Kyrpides N."/>
            <person name="Ivanova N."/>
            <person name="Pagani I."/>
            <person name="Cheng J.F."/>
            <person name="Goodwin L."/>
            <person name="Han C."/>
            <person name="Hauser L."/>
            <person name="Land M.L."/>
            <person name="Lapidus A."/>
            <person name="Lucas S."/>
            <person name="Pitluck S."/>
            <person name="Woyke T."/>
            <person name="Stein L."/>
            <person name="Murrell J.C."/>
        </authorList>
    </citation>
    <scope>NUCLEOTIDE SEQUENCE [LARGE SCALE GENOMIC DNA]</scope>
    <source>
        <strain evidence="7 8">MC09</strain>
    </source>
</reference>
<dbReference type="PROSITE" id="PS50294">
    <property type="entry name" value="WD_REPEATS_REGION"/>
    <property type="match status" value="7"/>
</dbReference>
<evidence type="ECO:0000256" key="5">
    <source>
        <dbReference type="SAM" id="Phobius"/>
    </source>
</evidence>
<proteinExistence type="predicted"/>
<dbReference type="AlphaFoldDB" id="G0A0R3"/>
<evidence type="ECO:0000313" key="7">
    <source>
        <dbReference type="EMBL" id="AEF99997.1"/>
    </source>
</evidence>
<evidence type="ECO:0000256" key="4">
    <source>
        <dbReference type="SAM" id="MobiDB-lite"/>
    </source>
</evidence>
<dbReference type="SMART" id="SM00320">
    <property type="entry name" value="WD40"/>
    <property type="match status" value="7"/>
</dbReference>
<dbReference type="CDD" id="cd00200">
    <property type="entry name" value="WD40"/>
    <property type="match status" value="1"/>
</dbReference>
<dbReference type="HOGENOM" id="CLU_326739_0_0_6"/>
<dbReference type="InterPro" id="IPR049052">
    <property type="entry name" value="nSTAND1"/>
</dbReference>
<feature type="repeat" description="WD" evidence="3">
    <location>
        <begin position="747"/>
        <end position="788"/>
    </location>
</feature>
<feature type="repeat" description="WD" evidence="3">
    <location>
        <begin position="661"/>
        <end position="702"/>
    </location>
</feature>
<evidence type="ECO:0000256" key="1">
    <source>
        <dbReference type="ARBA" id="ARBA00022574"/>
    </source>
</evidence>
<feature type="repeat" description="WD" evidence="3">
    <location>
        <begin position="618"/>
        <end position="659"/>
    </location>
</feature>
<dbReference type="EMBL" id="CP002738">
    <property type="protein sequence ID" value="AEF99997.1"/>
    <property type="molecule type" value="Genomic_DNA"/>
</dbReference>
<dbReference type="KEGG" id="mmt:Metme_1578"/>
<dbReference type="PANTHER" id="PTHR22847">
    <property type="entry name" value="WD40 REPEAT PROTEIN"/>
    <property type="match status" value="1"/>
</dbReference>
<dbReference type="eggNOG" id="COG2319">
    <property type="taxonomic scope" value="Bacteria"/>
</dbReference>
<name>G0A0R3_METMM</name>
<keyword evidence="5" id="KW-1133">Transmembrane helix</keyword>
<dbReference type="Proteomes" id="UP000008888">
    <property type="component" value="Chromosome"/>
</dbReference>
<dbReference type="InterPro" id="IPR019775">
    <property type="entry name" value="WD40_repeat_CS"/>
</dbReference>
<dbReference type="InterPro" id="IPR036322">
    <property type="entry name" value="WD40_repeat_dom_sf"/>
</dbReference>
<dbReference type="PROSITE" id="PS00678">
    <property type="entry name" value="WD_REPEATS_1"/>
    <property type="match status" value="5"/>
</dbReference>
<dbReference type="SUPFAM" id="SSF52540">
    <property type="entry name" value="P-loop containing nucleoside triphosphate hydrolases"/>
    <property type="match status" value="1"/>
</dbReference>
<dbReference type="InterPro" id="IPR020472">
    <property type="entry name" value="WD40_PAC1"/>
</dbReference>
<evidence type="ECO:0000313" key="8">
    <source>
        <dbReference type="Proteomes" id="UP000008888"/>
    </source>
</evidence>
<dbReference type="PANTHER" id="PTHR22847:SF637">
    <property type="entry name" value="WD REPEAT DOMAIN 5B"/>
    <property type="match status" value="1"/>
</dbReference>
<feature type="repeat" description="WD" evidence="3">
    <location>
        <begin position="575"/>
        <end position="616"/>
    </location>
</feature>
<reference key="2">
    <citation type="submission" date="2011-05" db="EMBL/GenBank/DDBJ databases">
        <title>Complete genome sequence of the aerobic marine methanotroph Methylomonas methanica MC09.</title>
        <authorList>
            <person name="Boden R."/>
            <person name="Cunliffe M."/>
            <person name="Scanlan J."/>
            <person name="Moussard H."/>
            <person name="Kits K.D."/>
            <person name="Klotz M."/>
            <person name="Jetten M."/>
            <person name="Vuilleumier S."/>
            <person name="Han J."/>
            <person name="Peters L."/>
            <person name="Mikhailova N."/>
            <person name="Teshima H."/>
            <person name="Tapia R."/>
            <person name="Kyrpides N."/>
            <person name="Ivanova N."/>
            <person name="Pagani I."/>
            <person name="Cheng J.-F."/>
            <person name="Goodwin L."/>
            <person name="Han C."/>
            <person name="Hauser L."/>
            <person name="Land M."/>
            <person name="Lapidus A."/>
            <person name="Lucas S."/>
            <person name="Pitluck S."/>
            <person name="Woyke T."/>
            <person name="Stein L.Y."/>
            <person name="Murrell C."/>
        </authorList>
    </citation>
    <scope>NUCLEOTIDE SEQUENCE</scope>
    <source>
        <strain>MC09</strain>
    </source>
</reference>
<feature type="repeat" description="WD" evidence="3">
    <location>
        <begin position="704"/>
        <end position="745"/>
    </location>
</feature>
<dbReference type="InterPro" id="IPR001680">
    <property type="entry name" value="WD40_rpt"/>
</dbReference>
<evidence type="ECO:0000256" key="3">
    <source>
        <dbReference type="PROSITE-ProRule" id="PRU00221"/>
    </source>
</evidence>
<sequence length="881" mass="98173">MTDSFKIDAEHPWPWLDAFPEYAEQFFNGRDDEKAALFRCVLSAPVTVLFGKSGLGKSSLLQAGLFPQLRGERLLPIYMRLLHDPNAADLSAQLAKRFSEEIHKSHTAAASPPLHYRYRQNQEDEDAEPIILTDDLWADLHRNDIELVDETGKRWQPVFVLDQFEEIFTLGGQNPNRQTHCFYQLGDLLENRIPKALAERLNEDDELFDQLNPDSQPYRFLLSLREDYLPDLEEWSELIPRLSPNRFRLLPMTAPQAIAAVQKTGGELVTPQDAENIVEYLSANQTAGQQKRRGVTQIEPALLGLMCAGLNEDRLRSQTKQLKTDNLTQQGGLIVERFYDQAFADLPASVRDFVEQHLITSDGVRLAYPVRSMETEKRATAAQLNTLVDKRLLRRESLEEGDRIELVHDRLAQVALVRRRESAQRRETQIQQKKRLRLLVGFAGLLLLVTIFAAYMWQAESKAKQAWMEATATRLAIEGSSITSGLRQGSTLTGLFKVLAGHRLARSANIGEALLDEVLQTEYLKFKQSAYSRELKSPAVSVAYSPDGKLILSGGLDNMLRLWNADTGEPVGQPLTGHSDEIYSVAFSPDGRRFVSGSKDRTLRLWNTDTGRPIGEPLTGHSVDVYSVAFSPDGKRIVSGSKDHTLRLWNADNGQSIGQALTGHSDSVNCVAFSPDGKRIVSGSSDNTLRLWNVDSRQPIGEPLTGHSGSVNSVAFSPDGKRIVSASSDNTLRLWNADNNQPMGHPLTGLSDSINSVAFSPDGQRIVSGGSNNILRLWDAANGRPIGQPLTGHSERVSSVAFSPNGKHIVSGSADNTIRIWPVFEAWADELCKKLDRNMSHKEWREWVSPDIDYIEQCPGLPVPPDQADEQAKDTSQAHIE</sequence>
<keyword evidence="8" id="KW-1185">Reference proteome</keyword>
<dbReference type="SUPFAM" id="SSF50978">
    <property type="entry name" value="WD40 repeat-like"/>
    <property type="match status" value="1"/>
</dbReference>
<feature type="transmembrane region" description="Helical" evidence="5">
    <location>
        <begin position="436"/>
        <end position="457"/>
    </location>
</feature>
<dbReference type="Pfam" id="PF00400">
    <property type="entry name" value="WD40"/>
    <property type="match status" value="7"/>
</dbReference>
<evidence type="ECO:0000259" key="6">
    <source>
        <dbReference type="Pfam" id="PF20703"/>
    </source>
</evidence>
<dbReference type="PROSITE" id="PS50082">
    <property type="entry name" value="WD_REPEATS_2"/>
    <property type="match status" value="7"/>
</dbReference>
<dbReference type="OrthoDB" id="5559045at2"/>
<keyword evidence="5" id="KW-0812">Transmembrane</keyword>
<dbReference type="eggNOG" id="COG1672">
    <property type="taxonomic scope" value="Bacteria"/>
</dbReference>
<feature type="region of interest" description="Disordered" evidence="4">
    <location>
        <begin position="859"/>
        <end position="881"/>
    </location>
</feature>
<dbReference type="RefSeq" id="WP_013818251.1">
    <property type="nucleotide sequence ID" value="NC_015572.1"/>
</dbReference>
<feature type="repeat" description="WD" evidence="3">
    <location>
        <begin position="790"/>
        <end position="821"/>
    </location>
</feature>